<dbReference type="Gene3D" id="1.10.1660.10">
    <property type="match status" value="1"/>
</dbReference>
<reference evidence="5 6" key="1">
    <citation type="submission" date="2006-03" db="EMBL/GenBank/DDBJ databases">
        <title>Complete sequence of Shewanella denitrificans OS217.</title>
        <authorList>
            <consortium name="US DOE Joint Genome Institute"/>
            <person name="Copeland A."/>
            <person name="Lucas S."/>
            <person name="Lapidus A."/>
            <person name="Barry K."/>
            <person name="Detter J.C."/>
            <person name="Glavina del Rio T."/>
            <person name="Hammon N."/>
            <person name="Israni S."/>
            <person name="Dalin E."/>
            <person name="Tice H."/>
            <person name="Pitluck S."/>
            <person name="Brettin T."/>
            <person name="Bruce D."/>
            <person name="Han C."/>
            <person name="Tapia R."/>
            <person name="Gilna P."/>
            <person name="Kiss H."/>
            <person name="Schmutz J."/>
            <person name="Larimer F."/>
            <person name="Land M."/>
            <person name="Hauser L."/>
            <person name="Kyrpides N."/>
            <person name="Lykidis A."/>
            <person name="Richardson P."/>
        </authorList>
    </citation>
    <scope>NUCLEOTIDE SEQUENCE [LARGE SCALE GENOMIC DNA]</scope>
    <source>
        <strain evidence="6">OS217 / ATCC BAA-1090 / DSM 15013</strain>
    </source>
</reference>
<dbReference type="SUPFAM" id="SSF46955">
    <property type="entry name" value="Putative DNA-binding domain"/>
    <property type="match status" value="1"/>
</dbReference>
<dbReference type="InterPro" id="IPR009061">
    <property type="entry name" value="DNA-bd_dom_put_sf"/>
</dbReference>
<dbReference type="Pfam" id="PF13411">
    <property type="entry name" value="MerR_1"/>
    <property type="match status" value="1"/>
</dbReference>
<dbReference type="PANTHER" id="PTHR30204">
    <property type="entry name" value="REDOX-CYCLING DRUG-SENSING TRANSCRIPTIONAL ACTIVATOR SOXR"/>
    <property type="match status" value="1"/>
</dbReference>
<dbReference type="KEGG" id="sdn:Sden_1798"/>
<evidence type="ECO:0000259" key="4">
    <source>
        <dbReference type="PROSITE" id="PS50937"/>
    </source>
</evidence>
<dbReference type="Proteomes" id="UP000001982">
    <property type="component" value="Chromosome"/>
</dbReference>
<dbReference type="PANTHER" id="PTHR30204:SF94">
    <property type="entry name" value="HEAVY METAL-DEPENDENT TRANSCRIPTIONAL REGULATOR HI_0293-RELATED"/>
    <property type="match status" value="1"/>
</dbReference>
<feature type="domain" description="HTH merR-type" evidence="4">
    <location>
        <begin position="1"/>
        <end position="68"/>
    </location>
</feature>
<proteinExistence type="predicted"/>
<dbReference type="PROSITE" id="PS50937">
    <property type="entry name" value="HTH_MERR_2"/>
    <property type="match status" value="1"/>
</dbReference>
<dbReference type="SMART" id="SM00422">
    <property type="entry name" value="HTH_MERR"/>
    <property type="match status" value="1"/>
</dbReference>
<evidence type="ECO:0000256" key="1">
    <source>
        <dbReference type="ARBA" id="ARBA00023015"/>
    </source>
</evidence>
<evidence type="ECO:0000256" key="2">
    <source>
        <dbReference type="ARBA" id="ARBA00023125"/>
    </source>
</evidence>
<protein>
    <submittedName>
        <fullName evidence="5">Transcriptional regulator, MerR family</fullName>
    </submittedName>
</protein>
<dbReference type="RefSeq" id="WP_011496239.1">
    <property type="nucleotide sequence ID" value="NC_007954.1"/>
</dbReference>
<dbReference type="STRING" id="318161.Sden_1798"/>
<dbReference type="OrthoDB" id="9808480at2"/>
<dbReference type="GO" id="GO:0003700">
    <property type="term" value="F:DNA-binding transcription factor activity"/>
    <property type="evidence" value="ECO:0007669"/>
    <property type="project" value="InterPro"/>
</dbReference>
<sequence>MYIGEVSKKTSLSIKAIRFYEAKGLINPPQRLGRYRVYQAADVDLLILIKQAKQLGVSLSQLKGVIVYQDGKLDWLRIKLFLAELRVQLQAKIADLTANIANIDECSRQIDTEHSLSD</sequence>
<dbReference type="EMBL" id="CP000302">
    <property type="protein sequence ID" value="ABE55082.1"/>
    <property type="molecule type" value="Genomic_DNA"/>
</dbReference>
<name>Q12N94_SHEDO</name>
<dbReference type="HOGENOM" id="CLU_060077_2_3_6"/>
<keyword evidence="3" id="KW-0804">Transcription</keyword>
<dbReference type="eggNOG" id="COG0789">
    <property type="taxonomic scope" value="Bacteria"/>
</dbReference>
<accession>Q12N94</accession>
<evidence type="ECO:0000256" key="3">
    <source>
        <dbReference type="ARBA" id="ARBA00023163"/>
    </source>
</evidence>
<evidence type="ECO:0000313" key="5">
    <source>
        <dbReference type="EMBL" id="ABE55082.1"/>
    </source>
</evidence>
<keyword evidence="6" id="KW-1185">Reference proteome</keyword>
<dbReference type="InterPro" id="IPR047057">
    <property type="entry name" value="MerR_fam"/>
</dbReference>
<gene>
    <name evidence="5" type="ordered locus">Sden_1798</name>
</gene>
<dbReference type="PRINTS" id="PR00040">
    <property type="entry name" value="HTHMERR"/>
</dbReference>
<evidence type="ECO:0000313" key="6">
    <source>
        <dbReference type="Proteomes" id="UP000001982"/>
    </source>
</evidence>
<keyword evidence="2" id="KW-0238">DNA-binding</keyword>
<dbReference type="PROSITE" id="PS00552">
    <property type="entry name" value="HTH_MERR_1"/>
    <property type="match status" value="1"/>
</dbReference>
<organism evidence="5 6">
    <name type="scientific">Shewanella denitrificans (strain OS217 / ATCC BAA-1090 / DSM 15013)</name>
    <dbReference type="NCBI Taxonomy" id="318161"/>
    <lineage>
        <taxon>Bacteria</taxon>
        <taxon>Pseudomonadati</taxon>
        <taxon>Pseudomonadota</taxon>
        <taxon>Gammaproteobacteria</taxon>
        <taxon>Alteromonadales</taxon>
        <taxon>Shewanellaceae</taxon>
        <taxon>Shewanella</taxon>
    </lineage>
</organism>
<dbReference type="AlphaFoldDB" id="Q12N94"/>
<keyword evidence="1" id="KW-0805">Transcription regulation</keyword>
<dbReference type="InterPro" id="IPR000551">
    <property type="entry name" value="MerR-type_HTH_dom"/>
</dbReference>
<dbReference type="GO" id="GO:0003677">
    <property type="term" value="F:DNA binding"/>
    <property type="evidence" value="ECO:0007669"/>
    <property type="project" value="UniProtKB-KW"/>
</dbReference>